<organism evidence="1 2">
    <name type="scientific">Xanthomonas citri pv. citri</name>
    <dbReference type="NCBI Taxonomy" id="611301"/>
    <lineage>
        <taxon>Bacteria</taxon>
        <taxon>Pseudomonadati</taxon>
        <taxon>Pseudomonadota</taxon>
        <taxon>Gammaproteobacteria</taxon>
        <taxon>Lysobacterales</taxon>
        <taxon>Lysobacteraceae</taxon>
        <taxon>Xanthomonas</taxon>
    </lineage>
</organism>
<evidence type="ECO:0000313" key="2">
    <source>
        <dbReference type="Proteomes" id="UP000052230"/>
    </source>
</evidence>
<dbReference type="AlphaFoldDB" id="A0A0U5FCC4"/>
<gene>
    <name evidence="1" type="ORF">XAC3562_200032</name>
</gene>
<sequence length="82" mass="8287">MAGGMVMRGGVAVGRVVATPHMAATAAQAQMHPFAVDGQTFFAATRTGRDRMDLIGMAAALAHALVDSWVALASSETGTGLA</sequence>
<accession>A0A0U5FCC4</accession>
<dbReference type="EMBL" id="CCXZ01000112">
    <property type="protein sequence ID" value="CEG15422.1"/>
    <property type="molecule type" value="Genomic_DNA"/>
</dbReference>
<protein>
    <submittedName>
        <fullName evidence="1">Uncharacterized protein</fullName>
    </submittedName>
</protein>
<name>A0A0U5FCC4_XANCI</name>
<reference evidence="1 2" key="1">
    <citation type="submission" date="2014-09" db="EMBL/GenBank/DDBJ databases">
        <authorList>
            <person name="Regsiter A."/>
        </authorList>
    </citation>
    <scope>NUCLEOTIDE SEQUENCE [LARGE SCALE GENOMIC DNA]</scope>
</reference>
<keyword evidence="2" id="KW-1185">Reference proteome</keyword>
<evidence type="ECO:0000313" key="1">
    <source>
        <dbReference type="EMBL" id="CEG15422.1"/>
    </source>
</evidence>
<dbReference type="Proteomes" id="UP000052230">
    <property type="component" value="Unassembled WGS sequence"/>
</dbReference>
<proteinExistence type="predicted"/>
<comment type="caution">
    <text evidence="1">The sequence shown here is derived from an EMBL/GenBank/DDBJ whole genome shotgun (WGS) entry which is preliminary data.</text>
</comment>